<organism evidence="18 19">
    <name type="scientific">Cyprinus carpio carpio</name>
    <dbReference type="NCBI Taxonomy" id="630221"/>
    <lineage>
        <taxon>Eukaryota</taxon>
        <taxon>Metazoa</taxon>
        <taxon>Chordata</taxon>
        <taxon>Craniata</taxon>
        <taxon>Vertebrata</taxon>
        <taxon>Euteleostomi</taxon>
        <taxon>Actinopterygii</taxon>
        <taxon>Neopterygii</taxon>
        <taxon>Teleostei</taxon>
        <taxon>Ostariophysi</taxon>
        <taxon>Cypriniformes</taxon>
        <taxon>Cyprinidae</taxon>
        <taxon>Cyprininae</taxon>
        <taxon>Cyprinus</taxon>
    </lineage>
</organism>
<comment type="subcellular location">
    <subcellularLocation>
        <location evidence="1">Cytoplasm</location>
    </subcellularLocation>
</comment>
<dbReference type="Gene3D" id="3.40.50.1110">
    <property type="entry name" value="SGNH hydrolase"/>
    <property type="match status" value="1"/>
</dbReference>
<evidence type="ECO:0000256" key="4">
    <source>
        <dbReference type="ARBA" id="ARBA00022553"/>
    </source>
</evidence>
<keyword evidence="7" id="KW-0443">Lipid metabolism</keyword>
<reference evidence="18" key="2">
    <citation type="submission" date="2025-09" db="UniProtKB">
        <authorList>
            <consortium name="Ensembl"/>
        </authorList>
    </citation>
    <scope>IDENTIFICATION</scope>
</reference>
<feature type="domain" description="SGNH hydrolase-type esterase" evidence="17">
    <location>
        <begin position="84"/>
        <end position="221"/>
    </location>
</feature>
<dbReference type="EC" id="3.1.1.47" evidence="2"/>
<evidence type="ECO:0000256" key="9">
    <source>
        <dbReference type="ARBA" id="ARBA00035804"/>
    </source>
</evidence>
<comment type="catalytic activity">
    <reaction evidence="9">
        <text>1-O-hexadecyl-2-acetyl-sn-glycero-3-phosphate + H2O = 1-O-hexadecyl-sn-glycero-3-phosphate + acetate + H(+)</text>
        <dbReference type="Rhea" id="RHEA:41704"/>
        <dbReference type="ChEBI" id="CHEBI:15377"/>
        <dbReference type="ChEBI" id="CHEBI:15378"/>
        <dbReference type="ChEBI" id="CHEBI:30089"/>
        <dbReference type="ChEBI" id="CHEBI:77580"/>
        <dbReference type="ChEBI" id="CHEBI:78385"/>
    </reaction>
    <physiologicalReaction direction="left-to-right" evidence="9">
        <dbReference type="Rhea" id="RHEA:41705"/>
    </physiologicalReaction>
</comment>
<keyword evidence="19" id="KW-1185">Reference proteome</keyword>
<dbReference type="GO" id="GO:0006629">
    <property type="term" value="P:lipid metabolic process"/>
    <property type="evidence" value="ECO:0007669"/>
    <property type="project" value="UniProtKB-KW"/>
</dbReference>
<evidence type="ECO:0000256" key="12">
    <source>
        <dbReference type="ARBA" id="ARBA00044294"/>
    </source>
</evidence>
<evidence type="ECO:0000256" key="15">
    <source>
        <dbReference type="ARBA" id="ARBA00047139"/>
    </source>
</evidence>
<comment type="subunit">
    <text evidence="15">Forms a catalytic dimer which is either homodimer (alpha1/alpha1 homodimer) or heterodimer with PAFAH1B2 (alpha1/alpha2 heterodimer). Component of the cytosolic (PAF-AH (I)) heterotetrameric enzyme, which is composed of PAFAH1B1 (beta), PAFAH1B2 (alpha2) and PAFAH1B3 (alpha1) subunits. The catalytic activity of the enzyme resides in the alpha1 (PAFAH1B3) and alpha2 (PAFAH1B2) subunits, whereas the beta subunit (PAFAH1B1) has regulatory activity. Trimer formation is not essential for the catalytic activity. Interacts with VLDLR; this interaction may modulate the Reelin pathway.</text>
</comment>
<evidence type="ECO:0000256" key="5">
    <source>
        <dbReference type="ARBA" id="ARBA00022801"/>
    </source>
</evidence>
<comment type="catalytic activity">
    <reaction evidence="16">
        <text>a 1-O-alkyl-2-acetyl-sn-glycero-3-phosphocholine + H2O = a 1-O-alkyl-sn-glycero-3-phosphocholine + acetate + H(+)</text>
        <dbReference type="Rhea" id="RHEA:17777"/>
        <dbReference type="ChEBI" id="CHEBI:15377"/>
        <dbReference type="ChEBI" id="CHEBI:15378"/>
        <dbReference type="ChEBI" id="CHEBI:30089"/>
        <dbReference type="ChEBI" id="CHEBI:30909"/>
        <dbReference type="ChEBI" id="CHEBI:36707"/>
        <dbReference type="EC" id="3.1.1.47"/>
    </reaction>
    <physiologicalReaction direction="left-to-right" evidence="16">
        <dbReference type="Rhea" id="RHEA:17778"/>
    </physiologicalReaction>
</comment>
<dbReference type="GeneTree" id="ENSGT00950000183199"/>
<comment type="function">
    <text evidence="14">Alpha1 catalytic subunit of the cytosolic type I platelet-activating factor (PAF) acetylhydrolase (PAF-AH (I)) heterotetrameric enzyme that catalyzes the hydrolyze of the acetyl group at the sn-2 position of PAF and its analogs and modulates the action of PAF. The activity and substrate specificity of PAF-AH (I) are affected by its subunit composition. Both alpha1/alpha1 homodimer (PAFAH1B3/PAFAH1B3 homodimer) and alpha1/alpha2 heterodimer(PAFAH1B3/PAFAH1B2 heterodimer) hydrolyze 1-O-alkyl-2-acetyl-sn-glycero-3-phosphoric acid (AAGPA) more efficiently than PAF, but they have little hydrolytic activity towards 1-O-alkyl-2-acetyl-sn-glycero-3-phosphorylethanolamine (AAGPE). Plays an important role during the development of brain.</text>
</comment>
<sequence length="239" mass="26997">MVDGCHCTIDLYQTVKEKSLMSCLLETHLSSFCTSLRYSKLSASPSFFIYAIHISDCTHIYVFLCKISFCVCWQVWRKLFSPLHALNFGVSGDATQHVLWRLINGELDYISPKVVVLWVGTNNHGHTPEQICGGIMAIINVIHQKLPHAHTLVLGLLPRGKNPNPLRERNASVNALVQAEVVSLSHVSFLDVDPGFIHSDGSILHQDMYDYLHLTQQAYQRVCQPLYERIKSLLDKQAP</sequence>
<dbReference type="GO" id="GO:0047179">
    <property type="term" value="F:platelet-activating factor acetyltransferase activity"/>
    <property type="evidence" value="ECO:0007669"/>
    <property type="project" value="TreeGrafter"/>
</dbReference>
<dbReference type="Pfam" id="PF13472">
    <property type="entry name" value="Lipase_GDSL_2"/>
    <property type="match status" value="1"/>
</dbReference>
<dbReference type="PANTHER" id="PTHR11852:SF2">
    <property type="entry name" value="PLATELET-ACTIVATING FACTOR ACETYLHYDROLASE IB SUBUNIT ALPHA1"/>
    <property type="match status" value="1"/>
</dbReference>
<keyword evidence="4" id="KW-0597">Phosphoprotein</keyword>
<evidence type="ECO:0000259" key="17">
    <source>
        <dbReference type="Pfam" id="PF13472"/>
    </source>
</evidence>
<dbReference type="Proteomes" id="UP001108240">
    <property type="component" value="Unplaced"/>
</dbReference>
<dbReference type="GO" id="GO:0005737">
    <property type="term" value="C:cytoplasm"/>
    <property type="evidence" value="ECO:0007669"/>
    <property type="project" value="UniProtKB-SubCell"/>
</dbReference>
<dbReference type="CDD" id="cd01820">
    <property type="entry name" value="PAF_acetylesterase_like"/>
    <property type="match status" value="1"/>
</dbReference>
<dbReference type="PANTHER" id="PTHR11852">
    <property type="entry name" value="PLATELET-ACTIVATING FACTOR ACETYLHYDROLASE"/>
    <property type="match status" value="1"/>
</dbReference>
<comment type="catalytic activity">
    <reaction evidence="8">
        <text>1-O-hexadecyl-2-acetyl-sn-glycero-3-phosphocholine + H2O = 1-O-hexadecyl-sn-glycero-3-phosphocholine + acetate + H(+)</text>
        <dbReference type="Rhea" id="RHEA:40479"/>
        <dbReference type="ChEBI" id="CHEBI:15377"/>
        <dbReference type="ChEBI" id="CHEBI:15378"/>
        <dbReference type="ChEBI" id="CHEBI:30089"/>
        <dbReference type="ChEBI" id="CHEBI:44811"/>
        <dbReference type="ChEBI" id="CHEBI:64496"/>
    </reaction>
    <physiologicalReaction direction="left-to-right" evidence="8">
        <dbReference type="Rhea" id="RHEA:40480"/>
    </physiologicalReaction>
</comment>
<keyword evidence="6" id="KW-0007">Acetylation</keyword>
<dbReference type="Ensembl" id="ENSCCRT00000190415.1">
    <property type="protein sequence ID" value="ENSCCRP00000137853.1"/>
    <property type="gene ID" value="ENSCCRG00000059206.1"/>
</dbReference>
<keyword evidence="3" id="KW-0963">Cytoplasm</keyword>
<evidence type="ECO:0000313" key="18">
    <source>
        <dbReference type="Ensembl" id="ENSCCRP00000137853.1"/>
    </source>
</evidence>
<evidence type="ECO:0000256" key="2">
    <source>
        <dbReference type="ARBA" id="ARBA00013201"/>
    </source>
</evidence>
<evidence type="ECO:0000256" key="8">
    <source>
        <dbReference type="ARBA" id="ARBA00023721"/>
    </source>
</evidence>
<proteinExistence type="inferred from homology"/>
<evidence type="ECO:0000256" key="1">
    <source>
        <dbReference type="ARBA" id="ARBA00004496"/>
    </source>
</evidence>
<evidence type="ECO:0000256" key="14">
    <source>
        <dbReference type="ARBA" id="ARBA00046067"/>
    </source>
</evidence>
<dbReference type="GO" id="GO:0003847">
    <property type="term" value="F:1-alkyl-2-acetylglycerophosphocholine esterase activity"/>
    <property type="evidence" value="ECO:0007669"/>
    <property type="project" value="UniProtKB-EC"/>
</dbReference>
<evidence type="ECO:0000256" key="3">
    <source>
        <dbReference type="ARBA" id="ARBA00022490"/>
    </source>
</evidence>
<evidence type="ECO:0000313" key="19">
    <source>
        <dbReference type="Proteomes" id="UP001108240"/>
    </source>
</evidence>
<name>A0A9J8A1T3_CYPCA</name>
<evidence type="ECO:0000256" key="10">
    <source>
        <dbReference type="ARBA" id="ARBA00038184"/>
    </source>
</evidence>
<accession>A0A9J8A1T3</accession>
<dbReference type="SUPFAM" id="SSF52266">
    <property type="entry name" value="SGNH hydrolase"/>
    <property type="match status" value="1"/>
</dbReference>
<keyword evidence="5" id="KW-0378">Hydrolase</keyword>
<evidence type="ECO:0000256" key="13">
    <source>
        <dbReference type="ARBA" id="ARBA00044307"/>
    </source>
</evidence>
<evidence type="ECO:0000256" key="6">
    <source>
        <dbReference type="ARBA" id="ARBA00022990"/>
    </source>
</evidence>
<protein>
    <recommendedName>
        <fullName evidence="11">Platelet-activating factor acetylhydrolase IB subunit alpha1</fullName>
        <ecNumber evidence="2">3.1.1.47</ecNumber>
    </recommendedName>
    <alternativeName>
        <fullName evidence="13">PAF acetylhydrolase 29 kDa subunit</fullName>
    </alternativeName>
    <alternativeName>
        <fullName evidence="12">PAF-AH subunit gamma</fullName>
    </alternativeName>
</protein>
<comment type="similarity">
    <text evidence="10">Belongs to the 'GDSL' lipolytic enzyme family. Platelet-activating factor acetylhydrolase IB beta/gamma subunits subfamily.</text>
</comment>
<dbReference type="InterPro" id="IPR036514">
    <property type="entry name" value="SGNH_hydro_sf"/>
</dbReference>
<evidence type="ECO:0000256" key="11">
    <source>
        <dbReference type="ARBA" id="ARBA00044095"/>
    </source>
</evidence>
<dbReference type="AlphaFoldDB" id="A0A9J8A1T3"/>
<evidence type="ECO:0000256" key="7">
    <source>
        <dbReference type="ARBA" id="ARBA00023098"/>
    </source>
</evidence>
<evidence type="ECO:0000256" key="16">
    <source>
        <dbReference type="ARBA" id="ARBA00048078"/>
    </source>
</evidence>
<reference evidence="18" key="1">
    <citation type="submission" date="2025-08" db="UniProtKB">
        <authorList>
            <consortium name="Ensembl"/>
        </authorList>
    </citation>
    <scope>IDENTIFICATION</scope>
</reference>
<dbReference type="InterPro" id="IPR013830">
    <property type="entry name" value="SGNH_hydro"/>
</dbReference>